<feature type="region of interest" description="Disordered" evidence="1">
    <location>
        <begin position="110"/>
        <end position="132"/>
    </location>
</feature>
<feature type="compositionally biased region" description="Basic and acidic residues" evidence="1">
    <location>
        <begin position="110"/>
        <end position="123"/>
    </location>
</feature>
<dbReference type="EMBL" id="CAJJDN010000179">
    <property type="protein sequence ID" value="CAD8127684.1"/>
    <property type="molecule type" value="Genomic_DNA"/>
</dbReference>
<proteinExistence type="predicted"/>
<dbReference type="AlphaFoldDB" id="A0A8S1RLF4"/>
<sequence length="154" mass="18791">MEIVVLKQLLMQIKRKATKHHYFLIKYHQEKIHNYIKIGISTNLNKLKMISYNSKINYVNWRMKKRKNQISFFRVLSADLLREYQLKKQQVNDEFNAKIKHVQTELQKQDQLDKSSLEQEQQKKLVSSFRKNSNKEKMKVRFQGDYYVRARTEH</sequence>
<evidence type="ECO:0000256" key="1">
    <source>
        <dbReference type="SAM" id="MobiDB-lite"/>
    </source>
</evidence>
<reference evidence="2" key="1">
    <citation type="submission" date="2021-01" db="EMBL/GenBank/DDBJ databases">
        <authorList>
            <consortium name="Genoscope - CEA"/>
            <person name="William W."/>
        </authorList>
    </citation>
    <scope>NUCLEOTIDE SEQUENCE</scope>
</reference>
<evidence type="ECO:0000313" key="3">
    <source>
        <dbReference type="Proteomes" id="UP000692954"/>
    </source>
</evidence>
<protein>
    <submittedName>
        <fullName evidence="2">Uncharacterized protein</fullName>
    </submittedName>
</protein>
<name>A0A8S1RLF4_9CILI</name>
<gene>
    <name evidence="2" type="ORF">PSON_ATCC_30995.1.T1790010</name>
</gene>
<dbReference type="OrthoDB" id="10341457at2759"/>
<keyword evidence="3" id="KW-1185">Reference proteome</keyword>
<accession>A0A8S1RLF4</accession>
<comment type="caution">
    <text evidence="2">The sequence shown here is derived from an EMBL/GenBank/DDBJ whole genome shotgun (WGS) entry which is preliminary data.</text>
</comment>
<evidence type="ECO:0000313" key="2">
    <source>
        <dbReference type="EMBL" id="CAD8127684.1"/>
    </source>
</evidence>
<dbReference type="Proteomes" id="UP000692954">
    <property type="component" value="Unassembled WGS sequence"/>
</dbReference>
<organism evidence="2 3">
    <name type="scientific">Paramecium sonneborni</name>
    <dbReference type="NCBI Taxonomy" id="65129"/>
    <lineage>
        <taxon>Eukaryota</taxon>
        <taxon>Sar</taxon>
        <taxon>Alveolata</taxon>
        <taxon>Ciliophora</taxon>
        <taxon>Intramacronucleata</taxon>
        <taxon>Oligohymenophorea</taxon>
        <taxon>Peniculida</taxon>
        <taxon>Parameciidae</taxon>
        <taxon>Paramecium</taxon>
    </lineage>
</organism>